<name>A0ABY1IK71_9ACTO</name>
<reference evidence="2 3" key="1">
    <citation type="submission" date="2016-11" db="EMBL/GenBank/DDBJ databases">
        <authorList>
            <person name="Varghese N."/>
            <person name="Submissions S."/>
        </authorList>
    </citation>
    <scope>NUCLEOTIDE SEQUENCE [LARGE SCALE GENOMIC DNA]</scope>
    <source>
        <strain evidence="2 3">PA</strain>
    </source>
</reference>
<dbReference type="EMBL" id="FQYL01000018">
    <property type="protein sequence ID" value="SHJ28222.1"/>
    <property type="molecule type" value="Genomic_DNA"/>
</dbReference>
<evidence type="ECO:0000313" key="3">
    <source>
        <dbReference type="Proteomes" id="UP000184390"/>
    </source>
</evidence>
<feature type="region of interest" description="Disordered" evidence="1">
    <location>
        <begin position="493"/>
        <end position="517"/>
    </location>
</feature>
<protein>
    <recommendedName>
        <fullName evidence="4">TIGR02677 family protein</fullName>
    </recommendedName>
</protein>
<evidence type="ECO:0008006" key="4">
    <source>
        <dbReference type="Google" id="ProtNLM"/>
    </source>
</evidence>
<gene>
    <name evidence="2" type="ORF">SAMN05216246_11834</name>
</gene>
<keyword evidence="3" id="KW-1185">Reference proteome</keyword>
<evidence type="ECO:0000313" key="2">
    <source>
        <dbReference type="EMBL" id="SHJ28222.1"/>
    </source>
</evidence>
<organism evidence="2 3">
    <name type="scientific">Actinomyces denticolens</name>
    <dbReference type="NCBI Taxonomy" id="52767"/>
    <lineage>
        <taxon>Bacteria</taxon>
        <taxon>Bacillati</taxon>
        <taxon>Actinomycetota</taxon>
        <taxon>Actinomycetes</taxon>
        <taxon>Actinomycetales</taxon>
        <taxon>Actinomycetaceae</taxon>
        <taxon>Actinomyces</taxon>
    </lineage>
</organism>
<dbReference type="RefSeq" id="WP_073454491.1">
    <property type="nucleotide sequence ID" value="NZ_BDIO01000006.1"/>
</dbReference>
<sequence>MPRSPGVVAAALSASRLLAGPEADAGLRLLRLDQAAIAVAVLGSHLGGQSRRMSVADLHELIDEDLISLREAGMDLGEKTTARTYCDRWRAEGILVRSTAPGEREEAYELSAPAEAALRYLSQVERPRAAVTQSRLASIAGQLARLVRDSDPSMERRLAGLRAERDAIDARIARIETGQMEPLDPYDGAERLEEIIALAEQIPGDFARVRSEMADLNRSLRERIVEAPGSRGEVLDDVFRGVDRIESSEAGRSFLGFFELLQDPESSALLDDHIDEALSRGFAEMLDEADRRFLRDWRSTLMTEAGGVRRTMTGFSRSLRRFVASRAFEEHRRLSDELARASVLAARAAERAAPIAPMGLSLELTGLTPASVGSWRLNNPADADVAEEIVTHSASGLDLDSMRQAVRASEIDMIELAEAVADSVARRGTATLGDILADHPATQGLASIIGLLLLGRRDGALTGGEEEISWSTAGGEERRATIPRLVLSAPALPTAPALPAVPPDFTASDPRPEGDDE</sequence>
<dbReference type="Proteomes" id="UP000184390">
    <property type="component" value="Unassembled WGS sequence"/>
</dbReference>
<dbReference type="Pfam" id="PF11855">
    <property type="entry name" value="DUF3375"/>
    <property type="match status" value="1"/>
</dbReference>
<accession>A0ABY1IK71</accession>
<evidence type="ECO:0000256" key="1">
    <source>
        <dbReference type="SAM" id="MobiDB-lite"/>
    </source>
</evidence>
<comment type="caution">
    <text evidence="2">The sequence shown here is derived from an EMBL/GenBank/DDBJ whole genome shotgun (WGS) entry which is preliminary data.</text>
</comment>
<dbReference type="InterPro" id="IPR021804">
    <property type="entry name" value="DUF3375"/>
</dbReference>
<proteinExistence type="predicted"/>